<feature type="domain" description="Integrase DNA-binding" evidence="3">
    <location>
        <begin position="3"/>
        <end position="64"/>
    </location>
</feature>
<organism evidence="4">
    <name type="scientific">Candidatus Kentrum sp. DK</name>
    <dbReference type="NCBI Taxonomy" id="2126562"/>
    <lineage>
        <taxon>Bacteria</taxon>
        <taxon>Pseudomonadati</taxon>
        <taxon>Pseudomonadota</taxon>
        <taxon>Gammaproteobacteria</taxon>
        <taxon>Candidatus Kentrum</taxon>
    </lineage>
</organism>
<name>A0A450SXZ8_9GAMM</name>
<keyword evidence="2" id="KW-0229">DNA integration</keyword>
<accession>A0A450SXZ8</accession>
<reference evidence="4" key="1">
    <citation type="submission" date="2019-02" db="EMBL/GenBank/DDBJ databases">
        <authorList>
            <person name="Gruber-Vodicka R. H."/>
            <person name="Seah K. B. B."/>
        </authorList>
    </citation>
    <scope>NUCLEOTIDE SEQUENCE</scope>
    <source>
        <strain evidence="4">BECK_DK161</strain>
    </source>
</reference>
<dbReference type="PANTHER" id="PTHR30629">
    <property type="entry name" value="PROPHAGE INTEGRASE"/>
    <property type="match status" value="1"/>
</dbReference>
<proteinExistence type="inferred from homology"/>
<dbReference type="InterPro" id="IPR050808">
    <property type="entry name" value="Phage_Integrase"/>
</dbReference>
<evidence type="ECO:0000259" key="3">
    <source>
        <dbReference type="Pfam" id="PF13356"/>
    </source>
</evidence>
<dbReference type="Pfam" id="PF13356">
    <property type="entry name" value="Arm-DNA-bind_3"/>
    <property type="match status" value="1"/>
</dbReference>
<dbReference type="Gene3D" id="3.30.160.390">
    <property type="entry name" value="Integrase, DNA-binding domain"/>
    <property type="match status" value="1"/>
</dbReference>
<gene>
    <name evidence="4" type="ORF">BECKDK2373C_GA0170839_106827</name>
</gene>
<comment type="similarity">
    <text evidence="1">Belongs to the 'phage' integrase family.</text>
</comment>
<dbReference type="EMBL" id="CAADEY010000068">
    <property type="protein sequence ID" value="VFJ58898.1"/>
    <property type="molecule type" value="Genomic_DNA"/>
</dbReference>
<dbReference type="AlphaFoldDB" id="A0A450SXZ8"/>
<sequence>MVEGMYLLVKPTGRYWRMDYRFASKRKTMALGVYSTVSLKRARERREEARRLLAERIDPGEHRKVNKAMAASIATNSFE</sequence>
<dbReference type="PANTHER" id="PTHR30629:SF2">
    <property type="entry name" value="PROPHAGE INTEGRASE INTS-RELATED"/>
    <property type="match status" value="1"/>
</dbReference>
<protein>
    <recommendedName>
        <fullName evidence="3">Integrase DNA-binding domain-containing protein</fullName>
    </recommendedName>
</protein>
<evidence type="ECO:0000256" key="2">
    <source>
        <dbReference type="ARBA" id="ARBA00022908"/>
    </source>
</evidence>
<evidence type="ECO:0000313" key="4">
    <source>
        <dbReference type="EMBL" id="VFJ58898.1"/>
    </source>
</evidence>
<evidence type="ECO:0000256" key="1">
    <source>
        <dbReference type="ARBA" id="ARBA00008857"/>
    </source>
</evidence>
<dbReference type="GO" id="GO:0015074">
    <property type="term" value="P:DNA integration"/>
    <property type="evidence" value="ECO:0007669"/>
    <property type="project" value="UniProtKB-KW"/>
</dbReference>
<dbReference type="InterPro" id="IPR038488">
    <property type="entry name" value="Integrase_DNA-bd_sf"/>
</dbReference>
<dbReference type="InterPro" id="IPR025166">
    <property type="entry name" value="Integrase_DNA_bind_dom"/>
</dbReference>